<dbReference type="AlphaFoldDB" id="A0AAE4AY15"/>
<sequence>MTSPVPHPLALLWPDAPVGVRAALEWIIGPDWPDGDEQAVWDLADEWYGVAGLLAAPAETASEAAGTFQDSYDGPAADAFRAAWTALTAGDRAALDDLPAATGEVGRMVSECASSIEAAKIKMWTEVTGLVVELRSLSVVEALTPGAGVAAAAVALTGSRLAVRHIASELAASMEATNVPSVPSAARRGPHDDVAAADGGSSAPHTAAGHRDPAPAGFAVAVGDGADLAVSQGSPMAGATGGRPAEVDSDAFLASAPAGVAAVRMTGAAADEAVRAALGEAAAGATGSGAAVLSGETGVLNAELAAKLDGITATTGTGQAVAFEAVLSPEGTTSAPAPMLATASPDAINDALHPGGAADTPAGDDSDAADARKGEPSLAADVRLDVGELLRSESAPAPGLAAGSETAPTPQTASASEIASASQNASPWGTGPGSGLASAPEFGTTSGTGLASVTVLAAVDDDAPGEPPRAHRDAHDDAATTTQLTTEIPQAAAAAGNTASGGNTVAPPPVGAGGAIGRAAGVAGPLAAGSGGGAAIAQTDTAAASAAVGRWSDGLNPAPDPPAARGPLAAGSGVGPALVNEAARAAAGWTDALPHPPVAGPLAAGLGSSTSSAGDAADGRATGHAPVGDRPADPGSAPAGDAPGERDRFPAGGLAQVLTPGGDTPASAAVDGWVTSPDRRVEPESADRSPVTGGIGAASAARVSSAVGGWAVDPDHRAAAATDLGRETVSGPLAAGGGIGASEATAVAHTMGGAAGEPSGTAATTDATTGSESGESAPTGSAAAASGAEGTAPGVFVAPPIGGVGPGGGGRGSSKGGGRQGPAPFRPEKDPIKQPGVPAPGILGSASFGIEEPVTPTRPAVDRTTSPSSIGRAAVPPGATVPVMSGGTVPVLSGGTVPVLSGGTVPVSSGGTVPEPPSESVPIPSGGTAAIPPGGRAAAAPESTPTHVTGAVAGPVADTTGPGQPVPPAQAPASVKAAAEAKAPAEAAPPAGDVRPSPAPGVISGTNASFTEPVPPARQAGTPGLISPGEFGMPTSDIPIQPPDRSTPEVPPEPGS</sequence>
<feature type="compositionally biased region" description="Basic and acidic residues" evidence="1">
    <location>
        <begin position="677"/>
        <end position="687"/>
    </location>
</feature>
<dbReference type="Proteomes" id="UP001240236">
    <property type="component" value="Unassembled WGS sequence"/>
</dbReference>
<feature type="region of interest" description="Disordered" evidence="1">
    <location>
        <begin position="181"/>
        <end position="216"/>
    </location>
</feature>
<feature type="compositionally biased region" description="Low complexity" evidence="1">
    <location>
        <begin position="903"/>
        <end position="913"/>
    </location>
</feature>
<proteinExistence type="predicted"/>
<evidence type="ECO:0000313" key="3">
    <source>
        <dbReference type="EMBL" id="MDQ0366754.1"/>
    </source>
</evidence>
<keyword evidence="4" id="KW-1185">Reference proteome</keyword>
<evidence type="ECO:0000313" key="4">
    <source>
        <dbReference type="Proteomes" id="UP001240236"/>
    </source>
</evidence>
<organism evidence="3 4">
    <name type="scientific">Catenuloplanes indicus</name>
    <dbReference type="NCBI Taxonomy" id="137267"/>
    <lineage>
        <taxon>Bacteria</taxon>
        <taxon>Bacillati</taxon>
        <taxon>Actinomycetota</taxon>
        <taxon>Actinomycetes</taxon>
        <taxon>Micromonosporales</taxon>
        <taxon>Micromonosporaceae</taxon>
        <taxon>Catenuloplanes</taxon>
    </lineage>
</organism>
<comment type="caution">
    <text evidence="3">The sequence shown here is derived from an EMBL/GenBank/DDBJ whole genome shotgun (WGS) entry which is preliminary data.</text>
</comment>
<feature type="region of interest" description="Disordered" evidence="1">
    <location>
        <begin position="346"/>
        <end position="382"/>
    </location>
</feature>
<feature type="region of interest" description="Disordered" evidence="1">
    <location>
        <begin position="460"/>
        <end position="482"/>
    </location>
</feature>
<gene>
    <name evidence="3" type="ORF">J2S42_003423</name>
</gene>
<reference evidence="3 4" key="1">
    <citation type="submission" date="2023-07" db="EMBL/GenBank/DDBJ databases">
        <title>Sequencing the genomes of 1000 actinobacteria strains.</title>
        <authorList>
            <person name="Klenk H.-P."/>
        </authorList>
    </citation>
    <scope>NUCLEOTIDE SEQUENCE [LARGE SCALE GENOMIC DNA]</scope>
    <source>
        <strain evidence="3 4">DSM 44709</strain>
    </source>
</reference>
<dbReference type="EMBL" id="JAUSUZ010000001">
    <property type="protein sequence ID" value="MDQ0366754.1"/>
    <property type="molecule type" value="Genomic_DNA"/>
</dbReference>
<feature type="compositionally biased region" description="Gly residues" evidence="1">
    <location>
        <begin position="802"/>
        <end position="820"/>
    </location>
</feature>
<feature type="compositionally biased region" description="Polar residues" evidence="1">
    <location>
        <begin position="406"/>
        <end position="427"/>
    </location>
</feature>
<feature type="region of interest" description="Disordered" evidence="1">
    <location>
        <begin position="600"/>
        <end position="694"/>
    </location>
</feature>
<feature type="region of interest" description="Disordered" evidence="1">
    <location>
        <begin position="396"/>
        <end position="443"/>
    </location>
</feature>
<feature type="region of interest" description="Disordered" evidence="1">
    <location>
        <begin position="552"/>
        <end position="572"/>
    </location>
</feature>
<dbReference type="InterPro" id="IPR057746">
    <property type="entry name" value="CpnT-like_N"/>
</dbReference>
<accession>A0AAE4AY15</accession>
<feature type="compositionally biased region" description="Basic and acidic residues" evidence="1">
    <location>
        <begin position="468"/>
        <end position="478"/>
    </location>
</feature>
<name>A0AAE4AY15_9ACTN</name>
<feature type="compositionally biased region" description="Low complexity" evidence="1">
    <location>
        <begin position="971"/>
        <end position="991"/>
    </location>
</feature>
<feature type="region of interest" description="Disordered" evidence="1">
    <location>
        <begin position="751"/>
        <end position="879"/>
    </location>
</feature>
<evidence type="ECO:0000256" key="1">
    <source>
        <dbReference type="SAM" id="MobiDB-lite"/>
    </source>
</evidence>
<feature type="compositionally biased region" description="Low complexity" evidence="1">
    <location>
        <begin position="920"/>
        <end position="941"/>
    </location>
</feature>
<feature type="compositionally biased region" description="Low complexity" evidence="1">
    <location>
        <begin position="600"/>
        <end position="642"/>
    </location>
</feature>
<evidence type="ECO:0000259" key="2">
    <source>
        <dbReference type="Pfam" id="PF25547"/>
    </source>
</evidence>
<protein>
    <recommendedName>
        <fullName evidence="2">Outer membrane channel protein CpnT-like N-terminal domain-containing protein</fullName>
    </recommendedName>
</protein>
<dbReference type="Pfam" id="PF25547">
    <property type="entry name" value="WXG100_2"/>
    <property type="match status" value="1"/>
</dbReference>
<feature type="region of interest" description="Disordered" evidence="1">
    <location>
        <begin position="903"/>
        <end position="1056"/>
    </location>
</feature>
<feature type="compositionally biased region" description="Low complexity" evidence="1">
    <location>
        <begin position="759"/>
        <end position="801"/>
    </location>
</feature>
<feature type="domain" description="Outer membrane channel protein CpnT-like N-terminal" evidence="2">
    <location>
        <begin position="24"/>
        <end position="160"/>
    </location>
</feature>